<comment type="caution">
    <text evidence="6">The sequence shown here is derived from an EMBL/GenBank/DDBJ whole genome shotgun (WGS) entry which is preliminary data.</text>
</comment>
<dbReference type="GO" id="GO:0000155">
    <property type="term" value="F:phosphorelay sensor kinase activity"/>
    <property type="evidence" value="ECO:0007669"/>
    <property type="project" value="InterPro"/>
</dbReference>
<dbReference type="SMART" id="SM00387">
    <property type="entry name" value="HATPase_c"/>
    <property type="match status" value="1"/>
</dbReference>
<feature type="domain" description="Histidine kinase" evidence="4">
    <location>
        <begin position="416"/>
        <end position="618"/>
    </location>
</feature>
<dbReference type="InterPro" id="IPR001789">
    <property type="entry name" value="Sig_transdc_resp-reg_receiver"/>
</dbReference>
<feature type="transmembrane region" description="Helical" evidence="3">
    <location>
        <begin position="56"/>
        <end position="77"/>
    </location>
</feature>
<evidence type="ECO:0000259" key="5">
    <source>
        <dbReference type="PROSITE" id="PS50110"/>
    </source>
</evidence>
<evidence type="ECO:0000313" key="6">
    <source>
        <dbReference type="EMBL" id="CAD8183357.1"/>
    </source>
</evidence>
<dbReference type="OrthoDB" id="298073at2759"/>
<evidence type="ECO:0000313" key="7">
    <source>
        <dbReference type="Proteomes" id="UP000683925"/>
    </source>
</evidence>
<dbReference type="AlphaFoldDB" id="A0A8S1W3Y6"/>
<keyword evidence="3" id="KW-0812">Transmembrane</keyword>
<feature type="domain" description="Response regulatory" evidence="5">
    <location>
        <begin position="688"/>
        <end position="819"/>
    </location>
</feature>
<protein>
    <submittedName>
        <fullName evidence="6">Uncharacterized protein</fullName>
    </submittedName>
</protein>
<feature type="transmembrane region" description="Helical" evidence="3">
    <location>
        <begin position="30"/>
        <end position="49"/>
    </location>
</feature>
<dbReference type="Pfam" id="PF02518">
    <property type="entry name" value="HATPase_c"/>
    <property type="match status" value="1"/>
</dbReference>
<dbReference type="Pfam" id="PF00072">
    <property type="entry name" value="Response_reg"/>
    <property type="match status" value="1"/>
</dbReference>
<accession>A0A8S1W3Y6</accession>
<dbReference type="SMART" id="SM00448">
    <property type="entry name" value="REC"/>
    <property type="match status" value="1"/>
</dbReference>
<feature type="modified residue" description="4-aspartylphosphate" evidence="2">
    <location>
        <position position="754"/>
    </location>
</feature>
<evidence type="ECO:0000256" key="1">
    <source>
        <dbReference type="ARBA" id="ARBA00022553"/>
    </source>
</evidence>
<reference evidence="6" key="1">
    <citation type="submission" date="2021-01" db="EMBL/GenBank/DDBJ databases">
        <authorList>
            <consortium name="Genoscope - CEA"/>
            <person name="William W."/>
        </authorList>
    </citation>
    <scope>NUCLEOTIDE SEQUENCE</scope>
</reference>
<keyword evidence="3" id="KW-0472">Membrane</keyword>
<name>A0A8S1W3Y6_PAROT</name>
<dbReference type="CDD" id="cd17546">
    <property type="entry name" value="REC_hyHK_CKI1_RcsC-like"/>
    <property type="match status" value="1"/>
</dbReference>
<evidence type="ECO:0000256" key="2">
    <source>
        <dbReference type="PROSITE-ProRule" id="PRU00169"/>
    </source>
</evidence>
<keyword evidence="3" id="KW-1133">Transmembrane helix</keyword>
<proteinExistence type="predicted"/>
<feature type="transmembrane region" description="Helical" evidence="3">
    <location>
        <begin position="111"/>
        <end position="127"/>
    </location>
</feature>
<evidence type="ECO:0000259" key="4">
    <source>
        <dbReference type="PROSITE" id="PS50109"/>
    </source>
</evidence>
<dbReference type="SMART" id="SM00388">
    <property type="entry name" value="HisKA"/>
    <property type="match status" value="1"/>
</dbReference>
<organism evidence="6 7">
    <name type="scientific">Paramecium octaurelia</name>
    <dbReference type="NCBI Taxonomy" id="43137"/>
    <lineage>
        <taxon>Eukaryota</taxon>
        <taxon>Sar</taxon>
        <taxon>Alveolata</taxon>
        <taxon>Ciliophora</taxon>
        <taxon>Intramacronucleata</taxon>
        <taxon>Oligohymenophorea</taxon>
        <taxon>Peniculida</taxon>
        <taxon>Parameciidae</taxon>
        <taxon>Paramecium</taxon>
    </lineage>
</organism>
<gene>
    <name evidence="6" type="ORF">POCTA_138.1.T0810022</name>
</gene>
<dbReference type="InterPro" id="IPR050956">
    <property type="entry name" value="2C_system_His_kinase"/>
</dbReference>
<keyword evidence="7" id="KW-1185">Reference proteome</keyword>
<dbReference type="OMA" id="CFNIFAF"/>
<evidence type="ECO:0000256" key="3">
    <source>
        <dbReference type="SAM" id="Phobius"/>
    </source>
</evidence>
<dbReference type="PROSITE" id="PS50110">
    <property type="entry name" value="RESPONSE_REGULATORY"/>
    <property type="match status" value="1"/>
</dbReference>
<dbReference type="Proteomes" id="UP000683925">
    <property type="component" value="Unassembled WGS sequence"/>
</dbReference>
<dbReference type="InterPro" id="IPR003594">
    <property type="entry name" value="HATPase_dom"/>
</dbReference>
<dbReference type="InterPro" id="IPR003661">
    <property type="entry name" value="HisK_dim/P_dom"/>
</dbReference>
<dbReference type="PANTHER" id="PTHR43719:SF28">
    <property type="entry name" value="PEROXIDE STRESS-ACTIVATED HISTIDINE KINASE MAK1-RELATED"/>
    <property type="match status" value="1"/>
</dbReference>
<dbReference type="InterPro" id="IPR005467">
    <property type="entry name" value="His_kinase_dom"/>
</dbReference>
<dbReference type="PANTHER" id="PTHR43719">
    <property type="entry name" value="TWO-COMPONENT HISTIDINE KINASE"/>
    <property type="match status" value="1"/>
</dbReference>
<dbReference type="PROSITE" id="PS50109">
    <property type="entry name" value="HIS_KIN"/>
    <property type="match status" value="1"/>
</dbReference>
<sequence length="819" mass="94812">MLNQKCIMVNLLQSMILSYSIYHQSQNSCVLNLIQLIIITLITLGLILLQNVFNKFMLQGTIICIQLDMFCLIIMNIHNFGRIPFSQIIIAQILIKDLFLDFKLGVKSELFAFQAITSIFLLVYSYLRIEFDREQPQLLTTLIISLYCNSSLPKQSQPQMTSMITEITNTNKQDILNSKRNVSQFDLDQNQNSLGMRETSTTADNGLQETSIQCFELLQEGVILLVPESNTATFPYSIKYVNQATKLLFNRETDQEVLQFIDGLNTFQLFNGEPNEELLFVSQYQRQPSLHIFRQTTESKDQPFQQQRNLTQDVSQIQDRNQKFKIKQIIETLLKSKTQECVVVQAQLNTRFTLFTTQQIQTSQTYINTESNQVIELTLTLSKNQYIIIICRDVTHRQKIRYLKEYDKQKSKMLSFVSHEYRSPLNCIIQMLECVLKQQNIINNPDINEQLQIALDNSNYILNLSNDLLDLAQIKNGKFRVEKVLFNLQSLIEECQQMFKLKAKLRGVQLSTYYYSNLPKTLLSDRNRIKQIIINLLSNAFKFTQSGKITIILEQLKQNALRIGVKDEGIGISEEDQQNLFKAFSKVNSEESRKLNQQGVGLGLVISNQIAQNIGSTGLNIDSKNEKNNHYCHFYFDLYFDENFKKKISSFRIPEISLQPQEVDEIISFKTIPSHIKEDLSTQQNCLHYLIVDDDCFNIFAFKRMLMELYKNRKHLFTSEFDIDSALSGSESITKIKTKKCCNTCQGYKIVFMDIEMPAMNGQQTTKIILQSFPNQIIIGCSGYTDQQEYEKCINSGMADFLVKPIRELQLIQILNKNQ</sequence>
<dbReference type="EMBL" id="CAJJDP010000080">
    <property type="protein sequence ID" value="CAD8183357.1"/>
    <property type="molecule type" value="Genomic_DNA"/>
</dbReference>
<keyword evidence="1 2" id="KW-0597">Phosphoprotein</keyword>
<dbReference type="CDD" id="cd00082">
    <property type="entry name" value="HisKA"/>
    <property type="match status" value="1"/>
</dbReference>
<dbReference type="Pfam" id="PF00512">
    <property type="entry name" value="HisKA"/>
    <property type="match status" value="1"/>
</dbReference>